<reference evidence="1" key="2">
    <citation type="submission" date="2022-01" db="EMBL/GenBank/DDBJ databases">
        <authorList>
            <person name="Yamashiro T."/>
            <person name="Shiraishi A."/>
            <person name="Satake H."/>
            <person name="Nakayama K."/>
        </authorList>
    </citation>
    <scope>NUCLEOTIDE SEQUENCE</scope>
</reference>
<sequence>MVLTRLVPKHTCESQVSIVYDKHALWGISYRGRKRQQFYGYAVNRESSRDVYSRRQQSYAIHESFRLRTHNNTNISRLDQSLQEMTTSCTHSKKAITTDFAFKTSKYIASSSSRRKRNKSLIYRANAIFLGVSLRMFTRSIVIKRRVEYLQLGIKSYQKKLNLTKSDTYRSDLKRKTAYTAYSNPRGFIYQNQYKKNRLMRIDELHKFSDGTLNDVWSALDDTLKRIWMKCLPQTIWREVYRKRAGAMIQAIDQQLRNRRIIRCLEEFVGGRLYEGYLQLLERTI</sequence>
<organism evidence="1 2">
    <name type="scientific">Tanacetum coccineum</name>
    <dbReference type="NCBI Taxonomy" id="301880"/>
    <lineage>
        <taxon>Eukaryota</taxon>
        <taxon>Viridiplantae</taxon>
        <taxon>Streptophyta</taxon>
        <taxon>Embryophyta</taxon>
        <taxon>Tracheophyta</taxon>
        <taxon>Spermatophyta</taxon>
        <taxon>Magnoliopsida</taxon>
        <taxon>eudicotyledons</taxon>
        <taxon>Gunneridae</taxon>
        <taxon>Pentapetalae</taxon>
        <taxon>asterids</taxon>
        <taxon>campanulids</taxon>
        <taxon>Asterales</taxon>
        <taxon>Asteraceae</taxon>
        <taxon>Asteroideae</taxon>
        <taxon>Anthemideae</taxon>
        <taxon>Anthemidinae</taxon>
        <taxon>Tanacetum</taxon>
    </lineage>
</organism>
<evidence type="ECO:0000313" key="1">
    <source>
        <dbReference type="EMBL" id="GJT44384.1"/>
    </source>
</evidence>
<dbReference type="EMBL" id="BQNB010015808">
    <property type="protein sequence ID" value="GJT44384.1"/>
    <property type="molecule type" value="Genomic_DNA"/>
</dbReference>
<keyword evidence="2" id="KW-1185">Reference proteome</keyword>
<proteinExistence type="predicted"/>
<protein>
    <submittedName>
        <fullName evidence="1">Uncharacterized protein</fullName>
    </submittedName>
</protein>
<accession>A0ABQ5E3T7</accession>
<gene>
    <name evidence="1" type="ORF">Tco_0953099</name>
</gene>
<dbReference type="Proteomes" id="UP001151760">
    <property type="component" value="Unassembled WGS sequence"/>
</dbReference>
<name>A0ABQ5E3T7_9ASTR</name>
<reference evidence="1" key="1">
    <citation type="journal article" date="2022" name="Int. J. Mol. Sci.">
        <title>Draft Genome of Tanacetum Coccineum: Genomic Comparison of Closely Related Tanacetum-Family Plants.</title>
        <authorList>
            <person name="Yamashiro T."/>
            <person name="Shiraishi A."/>
            <person name="Nakayama K."/>
            <person name="Satake H."/>
        </authorList>
    </citation>
    <scope>NUCLEOTIDE SEQUENCE</scope>
</reference>
<comment type="caution">
    <text evidence="1">The sequence shown here is derived from an EMBL/GenBank/DDBJ whole genome shotgun (WGS) entry which is preliminary data.</text>
</comment>
<evidence type="ECO:0000313" key="2">
    <source>
        <dbReference type="Proteomes" id="UP001151760"/>
    </source>
</evidence>